<keyword evidence="8" id="KW-0539">Nucleus</keyword>
<evidence type="ECO:0000256" key="8">
    <source>
        <dbReference type="ARBA" id="ARBA00023242"/>
    </source>
</evidence>
<accession>A0A6V7Q891</accession>
<comment type="subcellular location">
    <subcellularLocation>
        <location evidence="1">Nucleus</location>
    </subcellularLocation>
</comment>
<evidence type="ECO:0000256" key="7">
    <source>
        <dbReference type="ARBA" id="ARBA00023163"/>
    </source>
</evidence>
<organism evidence="12">
    <name type="scientific">Ananas comosus var. bracteatus</name>
    <name type="common">red pineapple</name>
    <dbReference type="NCBI Taxonomy" id="296719"/>
    <lineage>
        <taxon>Eukaryota</taxon>
        <taxon>Viridiplantae</taxon>
        <taxon>Streptophyta</taxon>
        <taxon>Embryophyta</taxon>
        <taxon>Tracheophyta</taxon>
        <taxon>Spermatophyta</taxon>
        <taxon>Magnoliopsida</taxon>
        <taxon>Liliopsida</taxon>
        <taxon>Poales</taxon>
        <taxon>Bromeliaceae</taxon>
        <taxon>Bromelioideae</taxon>
        <taxon>Ananas</taxon>
    </lineage>
</organism>
<dbReference type="PANTHER" id="PTHR31251:SF208">
    <property type="entry name" value="SQUAMOSA PROMOTER-BINDING-LIKE PROTEIN 18"/>
    <property type="match status" value="1"/>
</dbReference>
<name>A0A6V7Q891_ANACO</name>
<evidence type="ECO:0000256" key="3">
    <source>
        <dbReference type="ARBA" id="ARBA00022771"/>
    </source>
</evidence>
<dbReference type="FunFam" id="4.10.1100.10:FF:000001">
    <property type="entry name" value="Squamosa promoter-binding-like protein 14"/>
    <property type="match status" value="1"/>
</dbReference>
<keyword evidence="7" id="KW-0804">Transcription</keyword>
<dbReference type="GO" id="GO:0003677">
    <property type="term" value="F:DNA binding"/>
    <property type="evidence" value="ECO:0007669"/>
    <property type="project" value="UniProtKB-KW"/>
</dbReference>
<dbReference type="GO" id="GO:0005634">
    <property type="term" value="C:nucleus"/>
    <property type="evidence" value="ECO:0007669"/>
    <property type="project" value="UniProtKB-SubCell"/>
</dbReference>
<dbReference type="InterPro" id="IPR004333">
    <property type="entry name" value="SBP_dom"/>
</dbReference>
<gene>
    <name evidence="12" type="ORF">CB5_LOCUS22266</name>
</gene>
<feature type="region of interest" description="Disordered" evidence="10">
    <location>
        <begin position="74"/>
        <end position="151"/>
    </location>
</feature>
<dbReference type="InterPro" id="IPR036893">
    <property type="entry name" value="SBP_sf"/>
</dbReference>
<keyword evidence="6" id="KW-0238">DNA-binding</keyword>
<dbReference type="PANTHER" id="PTHR31251">
    <property type="entry name" value="SQUAMOSA PROMOTER-BINDING-LIKE PROTEIN 4"/>
    <property type="match status" value="1"/>
</dbReference>
<evidence type="ECO:0000256" key="10">
    <source>
        <dbReference type="SAM" id="MobiDB-lite"/>
    </source>
</evidence>
<sequence length="236" mass="25607">MQRVHGGLEIVITATPSPPTSMETRIPAMLSAISTDKKSRELNGWKATDQIIVCESPPAAAAAVSATTVSVSAPNLLGRRPDSALGRQPHRLLRRPEARRGSGDLGPARNHKFQSKASVSAAMAPPPPSSSSSGPPKRPRTHGSGGPTPSCLVDGCKADLSKCREYHRRHKVCEAHSKTPVVLVGGQEQRFCQQCSRFHLLVEFDEVKRSCRKRLDGHNRRRRKPQLDHVNSGASL</sequence>
<reference evidence="12" key="1">
    <citation type="submission" date="2020-07" db="EMBL/GenBank/DDBJ databases">
        <authorList>
            <person name="Lin J."/>
        </authorList>
    </citation>
    <scope>NUCLEOTIDE SEQUENCE</scope>
</reference>
<dbReference type="InterPro" id="IPR044817">
    <property type="entry name" value="SBP-like"/>
</dbReference>
<feature type="region of interest" description="Disordered" evidence="10">
    <location>
        <begin position="217"/>
        <end position="236"/>
    </location>
</feature>
<protein>
    <recommendedName>
        <fullName evidence="11">SBP-type domain-containing protein</fullName>
    </recommendedName>
</protein>
<dbReference type="GO" id="GO:0008270">
    <property type="term" value="F:zinc ion binding"/>
    <property type="evidence" value="ECO:0007669"/>
    <property type="project" value="UniProtKB-KW"/>
</dbReference>
<evidence type="ECO:0000256" key="2">
    <source>
        <dbReference type="ARBA" id="ARBA00022723"/>
    </source>
</evidence>
<proteinExistence type="predicted"/>
<evidence type="ECO:0000256" key="5">
    <source>
        <dbReference type="ARBA" id="ARBA00023015"/>
    </source>
</evidence>
<evidence type="ECO:0000259" key="11">
    <source>
        <dbReference type="PROSITE" id="PS51141"/>
    </source>
</evidence>
<keyword evidence="5" id="KW-0805">Transcription regulation</keyword>
<evidence type="ECO:0000256" key="6">
    <source>
        <dbReference type="ARBA" id="ARBA00023125"/>
    </source>
</evidence>
<evidence type="ECO:0000256" key="9">
    <source>
        <dbReference type="PROSITE-ProRule" id="PRU00470"/>
    </source>
</evidence>
<feature type="domain" description="SBP-type" evidence="11">
    <location>
        <begin position="148"/>
        <end position="225"/>
    </location>
</feature>
<dbReference type="Pfam" id="PF03110">
    <property type="entry name" value="SBP"/>
    <property type="match status" value="1"/>
</dbReference>
<keyword evidence="3 9" id="KW-0863">Zinc-finger</keyword>
<dbReference type="PROSITE" id="PS51141">
    <property type="entry name" value="ZF_SBP"/>
    <property type="match status" value="1"/>
</dbReference>
<evidence type="ECO:0000313" key="12">
    <source>
        <dbReference type="EMBL" id="CAD1839055.1"/>
    </source>
</evidence>
<evidence type="ECO:0000256" key="1">
    <source>
        <dbReference type="ARBA" id="ARBA00004123"/>
    </source>
</evidence>
<dbReference type="AlphaFoldDB" id="A0A6V7Q891"/>
<keyword evidence="4" id="KW-0862">Zinc</keyword>
<keyword evidence="2" id="KW-0479">Metal-binding</keyword>
<evidence type="ECO:0000256" key="4">
    <source>
        <dbReference type="ARBA" id="ARBA00022833"/>
    </source>
</evidence>
<dbReference type="EMBL" id="LR862133">
    <property type="protein sequence ID" value="CAD1839055.1"/>
    <property type="molecule type" value="Genomic_DNA"/>
</dbReference>
<dbReference type="Gene3D" id="4.10.1100.10">
    <property type="entry name" value="Transcription factor, SBP-box domain"/>
    <property type="match status" value="1"/>
</dbReference>
<dbReference type="SUPFAM" id="SSF103612">
    <property type="entry name" value="SBT domain"/>
    <property type="match status" value="1"/>
</dbReference>